<evidence type="ECO:0000313" key="1">
    <source>
        <dbReference type="EMBL" id="GAH61909.1"/>
    </source>
</evidence>
<feature type="non-terminal residue" evidence="1">
    <location>
        <position position="1"/>
    </location>
</feature>
<evidence type="ECO:0008006" key="2">
    <source>
        <dbReference type="Google" id="ProtNLM"/>
    </source>
</evidence>
<name>X1I716_9ZZZZ</name>
<proteinExistence type="predicted"/>
<protein>
    <recommendedName>
        <fullName evidence="2">HNH nuclease domain-containing protein</fullName>
    </recommendedName>
</protein>
<organism evidence="1">
    <name type="scientific">marine sediment metagenome</name>
    <dbReference type="NCBI Taxonomy" id="412755"/>
    <lineage>
        <taxon>unclassified sequences</taxon>
        <taxon>metagenomes</taxon>
        <taxon>ecological metagenomes</taxon>
    </lineage>
</organism>
<comment type="caution">
    <text evidence="1">The sequence shown here is derived from an EMBL/GenBank/DDBJ whole genome shotgun (WGS) entry which is preliminary data.</text>
</comment>
<sequence length="191" mass="22461">NGVPRKTKRKIRLANSISLKRNVNGFKKGQNPWNKNKKGLQIAWNKNKPNYEIRGDKNPAKRPEIRKKIGIAVTGEKNGNWQGGISFEPYTKEFNNKFKRAIRKRDNQICMLCGIHREKLNKALFIHHINYDKELSIPQNCLSLCNSCHTKTNSNRKYWISFFQSLLSEKYGYEYSKDQEIIIKQITEKFK</sequence>
<reference evidence="1" key="1">
    <citation type="journal article" date="2014" name="Front. Microbiol.">
        <title>High frequency of phylogenetically diverse reductive dehalogenase-homologous genes in deep subseafloor sedimentary metagenomes.</title>
        <authorList>
            <person name="Kawai M."/>
            <person name="Futagami T."/>
            <person name="Toyoda A."/>
            <person name="Takaki Y."/>
            <person name="Nishi S."/>
            <person name="Hori S."/>
            <person name="Arai W."/>
            <person name="Tsubouchi T."/>
            <person name="Morono Y."/>
            <person name="Uchiyama I."/>
            <person name="Ito T."/>
            <person name="Fujiyama A."/>
            <person name="Inagaki F."/>
            <person name="Takami H."/>
        </authorList>
    </citation>
    <scope>NUCLEOTIDE SEQUENCE</scope>
    <source>
        <strain evidence="1">Expedition CK06-06</strain>
    </source>
</reference>
<dbReference type="AlphaFoldDB" id="X1I716"/>
<dbReference type="EMBL" id="BARU01034104">
    <property type="protein sequence ID" value="GAH61909.1"/>
    <property type="molecule type" value="Genomic_DNA"/>
</dbReference>
<accession>X1I716</accession>
<gene>
    <name evidence="1" type="ORF">S03H2_53571</name>
</gene>